<feature type="region of interest" description="Disordered" evidence="1">
    <location>
        <begin position="1349"/>
        <end position="1408"/>
    </location>
</feature>
<feature type="compositionally biased region" description="Low complexity" evidence="1">
    <location>
        <begin position="2533"/>
        <end position="2544"/>
    </location>
</feature>
<feature type="region of interest" description="Disordered" evidence="1">
    <location>
        <begin position="3556"/>
        <end position="3594"/>
    </location>
</feature>
<dbReference type="GO" id="GO:0000124">
    <property type="term" value="C:SAGA complex"/>
    <property type="evidence" value="ECO:0007669"/>
    <property type="project" value="TreeGrafter"/>
</dbReference>
<feature type="compositionally biased region" description="Polar residues" evidence="1">
    <location>
        <begin position="1169"/>
        <end position="1182"/>
    </location>
</feature>
<feature type="region of interest" description="Disordered" evidence="1">
    <location>
        <begin position="4159"/>
        <end position="4184"/>
    </location>
</feature>
<feature type="compositionally biased region" description="Low complexity" evidence="1">
    <location>
        <begin position="1369"/>
        <end position="1386"/>
    </location>
</feature>
<feature type="compositionally biased region" description="Polar residues" evidence="1">
    <location>
        <begin position="1395"/>
        <end position="1408"/>
    </location>
</feature>
<dbReference type="InterPro" id="IPR046807">
    <property type="entry name" value="Tra1_central"/>
</dbReference>
<dbReference type="InterPro" id="IPR050517">
    <property type="entry name" value="DDR_Repair_Kinase"/>
</dbReference>
<dbReference type="WBParaSite" id="Smp_244380.1">
    <property type="protein sequence ID" value="Smp_244380.1"/>
    <property type="gene ID" value="Smp_244380"/>
</dbReference>
<reference evidence="3" key="1">
    <citation type="journal article" date="2012" name="PLoS Negl. Trop. Dis.">
        <title>A systematically improved high quality genome and transcriptome of the human blood fluke Schistosoma mansoni.</title>
        <authorList>
            <person name="Protasio A.V."/>
            <person name="Tsai I.J."/>
            <person name="Babbage A."/>
            <person name="Nichol S."/>
            <person name="Hunt M."/>
            <person name="Aslett M.A."/>
            <person name="De Silva N."/>
            <person name="Velarde G.S."/>
            <person name="Anderson T.J."/>
            <person name="Clark R.C."/>
            <person name="Davidson C."/>
            <person name="Dillon G.P."/>
            <person name="Holroyd N.E."/>
            <person name="LoVerde P.T."/>
            <person name="Lloyd C."/>
            <person name="McQuillan J."/>
            <person name="Oliveira G."/>
            <person name="Otto T.D."/>
            <person name="Parker-Manuel S.J."/>
            <person name="Quail M.A."/>
            <person name="Wilson R.A."/>
            <person name="Zerlotini A."/>
            <person name="Dunne D.W."/>
            <person name="Berriman M."/>
        </authorList>
    </citation>
    <scope>NUCLEOTIDE SEQUENCE [LARGE SCALE GENOMIC DNA]</scope>
    <source>
        <strain evidence="3">Puerto Rican</strain>
    </source>
</reference>
<feature type="region of interest" description="Disordered" evidence="1">
    <location>
        <begin position="1169"/>
        <end position="1188"/>
    </location>
</feature>
<dbReference type="STRING" id="6183.A0A5K4F367"/>
<dbReference type="Proteomes" id="UP000008854">
    <property type="component" value="Unassembled WGS sequence"/>
</dbReference>
<dbReference type="PANTHER" id="PTHR11139:SF1">
    <property type="entry name" value="TRANSFORMATION_TRANSCRIPTION DOMAIN-ASSOCIATED PROTEIN"/>
    <property type="match status" value="1"/>
</dbReference>
<dbReference type="FunCoup" id="A0A5K4F367">
    <property type="interactions" value="1530"/>
</dbReference>
<sequence>MRPDSLCGKISAKINKLFCKTTDLDEQLRTGHEICDSLENAASEREIQDLTFVIHDKIQYYLMSTAPDNLQESDTQQLRRLCLEIIQKIPNGDHLRPFARSLLEMLFKLVEVENEENVLVCVKLIIDIHKFYRPSFSNDVSRFLDFVKEVYSDLRFRANKIFEPRLKLEVPAISDVDLEAEVLNAYTVTSVYTQELKSDGSFMVYHILPKSGFSLKVMQEIPILVVLMYQLFKQHIHQDVSDFIPLIMDFINLKPTEEQKKNANFCQEVFIDFMAAQVKTLSFLAYVIKIYQDLVELHSVSLVQGMMNLLVNCPPSVTNMRKEFFIAARHILSAQEIRPKFLQVLDELMNEEILIGQGYTIRDALRPLAYSTLADLTHHIRSSLSLSKIARAIDVYGRNMHDHTLPFSIQQMSLRLILNLVECIRQRAVSATSANQGASSTNAEDQNNEVFSGTARRLLLQTLHLCVLKAKVVADHYIPALESTCVLETGEEVTSNSAKQRPRSIHAYLFANISSFSSELNEVGSFTDKSVPASDFSNILNSGTDASKVHEPRIVEPLTKLQLSYTDVRTLVKALITGIRTVMTSMIQCPHDNTLQTNNITSVSSTSSKQSISNRILSPDELVVVTEYFSYGMRMIDIVQFVSRDGRLYLRSQPSTKSPDERLLIETFALTFAQLNPISFHEIFSCKIHDYVVWCNHSASYTNIALHLLSQPNKTSYFGYILLSYLVDRLERLGDGTNESALYMRLLKLCFSSVNMSGTENELVMKIHLRRIVQGSMHYCLTAKEPTAYLTLLRTLFRSIGGGAHDKLYLEFFPLLPEMLTTLNRLLRSPHRSNARDLLGELCVIVPVRLSTLLPYLSLLMEPLVYVLNCNTVNQGLRTLELCVDNMQPDFLHDHLYQVRGDMLLALYNSLHSPSEYVQKMSFKVLGKLGRFNRTNLLETQRLRISSAEGEAGPQLRFHMNEFRNQPIDIPIRCLVDAAVEVLQDSSSDEPSKLRSWEFLQSICVAALNLNHLQQSSVGVEDFYYCFLGDTGLNNMILQYIDDICLTSYSENPSIQSIRPSCCIADDLCNHVMIMTIAGLFLAGLSKELYNTHGDFFAFIVRHATFLSIMQQFTSLHTEINRDHISCESKTLCKVDAAPKLPFSNDVTTSGDGHFLELDIFSISQDPDTLTPTANEPQSSNHEFLPNNSSSRLNPNIIIDSIMFVMGHEAKQLTRNMCIFLEIIHNTAFAILSAVTTSRENSGDHFTIEMIKKAVANLQIFQHIGHVIVDMLYHPAWYVKWGACASILYLARFIHPSWFCSNLISLLRGLLYCIHSLSNQMNQGALMMARDCTRIIISMVVISLKDSNETNHSSHSTVIEEEDVKSGKSTPVSTRKRSSTTSQRRTVQVRRGRSAANTTSESLNSEASTNVVDEPMEIDDQDNEKEFTPKFSSSLTALLDAVIIELLDSLLSETDSVRTEARCLLRLLAYTTEQPLCKLLAPHWYKRIGHVLPPKQPNRLLDLPISTQLAVLEANYFFGQSEKSKNPSKISDSSKLFDFDIDNNDDGVGLLRYDLSKRDDCIFLSDVRSLLTQFELNNDFTVGTNNSTTTNNIAVGSRAVNTSVKNNSSINSDQEKGTFNGTYSYSKFTSSNSRTVIPLSNNFMRLINLRAAACQVLSVTWYLDTQKARNITALFKGMSCKNEYIHETAFSCLREFISKTSIDIELRHANMKQIVQNIRQNSIRCIHTVRQLAYCAQLFPSTLSERLCDAIYSHLNTSLEAAVNKQNSASISTFTSSNLELCTLLLDLFHLIPLATSKYVSLLIESVVNAERLLNIEPTSPLRLPLTRFLSRYPAETCALLLTGSRWPYNSHANRIFLFALSCSQGQPIVDYLRTNYHILMDLIQPDEISDQKNDSDGQLCLPQVGTLLTFACPRHLAVRAVHTIHKISLNWLTVNNVSSNDLSKNNSRIKSNQSSVVWETKYHPLVSSLLAYWQSNLFVRRQSNLTLITLTKDAIGHQGLLNDCITNMFETNQSISSNISGRINIPTESKSTVPVETDNLPCDPASLISSGTSDHAHWDEPRLLLDCLLDCFKSHPDDFDLLFVITIGVTRLRYVADLYPLRCLLVQLISESDLTWHRQLFLHFITIVKNRLNFMDRSNSPEFSPIAFGINNSISTEDMYKLLAHLILPCLSNALEREENEIFLGGPPKPFEMNHYDLVHLFVSVLLEDPAVQTCTELRVMYYQMASLFVYHIPNYVHMGSACEQSYRLRKFTEFSRPCLTSSLTAVDLQEKYTGLQLLSHLIAKFNVLRTATVQVFQCLAKGAHTETKKIVNPALDILIPAWIQGPDDQKALALATKKIMLEDHGIQSCVHILGIIVRHSDLYYPIRHQILPHIILIISRLSVQQLPVEQRRLALDMIYTTAQWDVRCRREITENHSKEITDDSNPVDNNNNNNNNNNNLSLTENSNIQTSAKTEPTNSPMDKPQRDQLVNLLIRFACQAIDASQSGSLSEQSVSRTLAQLEFALRSDVWGGETCELRLAFIDRYFTPDDSSSSHSTLSTSSGGVPANSLNTHGIHMSGTSNTTPTSTPSGPHTNASSAGALGATQATSLLMTLEVLRVLFSTLESPTLLINVKHFSVGLCNVLTRQLTNVRLIRSCAGLLRAMLERYPAEASHRQKVTAYPELFDIYSTVLKVIQDSFTMFSENVSKATLLTRLQSAFLLFTSTQVQSNPHAFVDRCIVQLVKLVNRLIQDLVTPNCNSNAQESGTSAQLTDLLIMGLEMIKSRLNVVSHEMRKTIFGPDLCLIMDRARDPRLFCAVLQVLRDWINVPKSEEHFAPTAREKVNFFYRLWQAYPRWIDNSPDVAREILECVYDVYASASVFKNHDLYMKLEQAFCCGLISPFPEINERFISLYLEASQIRYPTNSYSRRIDVNISNNVSNCNNENIPLSSSTDPIDSDKEILSVDQPITSNYSCASLLVRLLFLLVSNTWDEAHFRDGFWLPVFLDVLLCDVDTTAPPMLSINGQCFNNVFNYFSKLPNVPTNETSIDGLMHEQITTEKSCDPPQTNEFKVLIESQIKGLNELQKLSISPGLRGMLCLAHKRPALASNIFQQLWPQIWDRLLLQQSETYCSSSESKPEEHSETNSSLQEHSNMLQTGFVNESLHTGCLESSILSDSPAVNGHNLSPNEIRGFVIPQLIRFLTSDQHVHPAEPQPSSLGAFFNGLASCPNTLLIHLPLPAITYLGQAHNQWYTVVLFLESMCFQASKFNSQCILNDLVYSIDPPSNEQTDFALSNLKPHEFPFGAATLSLISLYNEMNDIDFLTFAWWYRLSSNQRHQKSSGENMNDSLRSSSVLTCLEFAQHGYLLRSLDYAMDNLSVTQVLSTTNSLEAPSGVGSSASLNRAAAAAAASSSNSFPASRTNILADPSLHLGELVNRARLRDYCVLQLKQLGQWESLDSLASSIQSANHVTSSFGSTSTSGGNPNSAAVVSSSNSGGSSYWGLKADAAWRRSDWSEVYYDLARLANECPRSELPRYALIQAAACVAGRRAPGLGTINNPSVDIIDSYNSSLNSNDITGSTTTGPNSSVPNNTNSTNVTSTPPSNTLHSNTGSVSPMNNIVNMIHASEQESHRVVTVTLMEWRRLPLIVTAQHIPLLQIAHRAVEITEGNSLLAQYCGHVLGGSTLASGVSNSSYSSPSQTSSGSSTPVPQTNSISTTSASSVNMRLPFNQALHDYKTVFKAWQSRPCSIGDDLGFWHDLFSWRQVVEECIISCHPFSQKLKSENSNLIALCQRELALSQLQLARGARKCRFPSIAQQHLDRYTRMNLPPLFEKTKQEIKLKLTDLRKDELLEGLELMEKTNIQQFEKKDRAKFFCYKAVFFSHFNKGDEATKNFGYATQMQDNLHKVWSIYGDFLENVYSSYPSVKREVAVSTTGIFAMLALMEAASVSGDVERKSRSDIAKCLWLLTLDDVNGQQRLGHTFEARASRVRPEVFLPWLPDLVASLLRPEGRFIVPALRRVIIAYPTVLYGHLKGLQHQLATEVNNDQKLAEIIHNPESKDDPYIIAIQNRITSTLGSGKEAFIKCGNLFWSLNRGTDTFNINNSDGQSGYSYSSSTHQPFSLSSTSCNTSKIGSHNNNNNSNTIYPNSCGVNSSISSNSNALSNSKKKKRVIVVMRGVEGERLNTSPSSSPPPPPLTPTLKQQKPDLIGQSSSRLINHPKKVVIRGSDHDSTIPPNPDHDQIDYLSEDAEMTELEEDTEITDADRDDEDDDFTGNEDIGLYETDSSTKNVINDLEPKVVLSDIDDDAVGSDPVTGAISTDLAEKTVDIGYGNSVTGCLSNSVVHGLHYTNILINQLKRKHPARLYVVDLFTNEVGGRLRPSWSEQFLSQLCSVLDYLQRLAYAHLHPGKRWNFKNLETQTIPLWLATELKKMARNCGMPRNTFWSSDITENITPLYNKIKSDSASQCVISTDSQNDEKEKSKSPQSKFTTRASVCIKPKTNLDTASEKDDPKLSSEPQKQSVLLPNMSAFHEVDRIASEVLSTECEKDPFFKNLRDTLSTEMTNLQNESILSLIEKLTRRWIPMVEQHVAKLPVRTHISSYGAKRLLELPNIVSSVSTPITPSSKSNAPQSYSVFSTTPTFSCLELPGESGLLQSSAVNLGSMAIPHHFQNESSQQIGGHINNIPLYLHVAEIMPHVERIRCSSGVFAPPARRIGLRASNGRLFFYDLPCPSTPPIMDLAVMQIDALNGAKCHELLNAISINESTNLEHLTGKEFCPSAYISWRQTGPLQLFQMINSVLLGQPETAKRNLSLFVSRRMEVGPSGLYLTQVGSSVSAANVSIASACPLPSANPVNNRRLTALARPPPAGPIFPSTSVDENQTNHISSSTPSCEEACKQYSWSLSFAESHLTPQNVDKNQLSSQGIMESLKTRIRIPSPPPGPLPNLMTVQPTSLVNQSTVVGSAAMALEAIGRPAGLDAGCRCVCNTVFGILEKSNCTLLFNSKYKQKYKFDDLLQSIKSEHQQEVKIKTKSSDRIQNIMNSSVLKNSPSGYRNFICLFYEYISKISNQNEITNHDLFKIFLDLSSRIPRSPNIRDPLFSNLGTFGNDDDDDLNHQNITLESLKNQLEFPRGKLLQHWAKNQMLDSESYWLLRRSLAHNLGTYGLIERLFHLTPLHPGCLVIDPRSGHIEAHHVCFGLPGDNSSSEQSHLLNSEKAFNQPYFISCFNQSMLIQKLEKSGKKQSSNIQLSSKMSTDSSTIDDVSDKWLSHCRPVPFRLTPHLAGLVCLPGAPAKVGPFAASFTTTAKALMNAPYDHSLISLYRTLLRRDYILWHRGRQSSIYAYQLLMSEQDETIQQSSSASLESCKPSSSFSDENESSTLNYSYSSSPTLVPDLTNEQLITLINCTIESMNGKLKVASDYSGTEPKSWKLIDEATKPSNLIHMDPNLLPWL</sequence>
<evidence type="ECO:0000313" key="3">
    <source>
        <dbReference type="Proteomes" id="UP000008854"/>
    </source>
</evidence>
<dbReference type="SUPFAM" id="SSF48371">
    <property type="entry name" value="ARM repeat"/>
    <property type="match status" value="1"/>
</dbReference>
<feature type="region of interest" description="Disordered" evidence="1">
    <location>
        <begin position="2531"/>
        <end position="2581"/>
    </location>
</feature>
<feature type="compositionally biased region" description="Low complexity" evidence="1">
    <location>
        <begin position="2560"/>
        <end position="2577"/>
    </location>
</feature>
<reference evidence="4" key="2">
    <citation type="submission" date="2019-11" db="UniProtKB">
        <authorList>
            <consortium name="WormBaseParasite"/>
        </authorList>
    </citation>
    <scope>IDENTIFICATION</scope>
    <source>
        <strain evidence="4">Puerto Rican</strain>
    </source>
</reference>
<dbReference type="Pfam" id="PF20175">
    <property type="entry name" value="Tra1_central"/>
    <property type="match status" value="1"/>
</dbReference>
<dbReference type="GO" id="GO:0035267">
    <property type="term" value="C:NuA4 histone acetyltransferase complex"/>
    <property type="evidence" value="ECO:0007669"/>
    <property type="project" value="TreeGrafter"/>
</dbReference>
<dbReference type="InterPro" id="IPR003151">
    <property type="entry name" value="PIK-rel_kinase_FAT"/>
</dbReference>
<organism evidence="3 4">
    <name type="scientific">Schistosoma mansoni</name>
    <name type="common">Blood fluke</name>
    <dbReference type="NCBI Taxonomy" id="6183"/>
    <lineage>
        <taxon>Eukaryota</taxon>
        <taxon>Metazoa</taxon>
        <taxon>Spiralia</taxon>
        <taxon>Lophotrochozoa</taxon>
        <taxon>Platyhelminthes</taxon>
        <taxon>Trematoda</taxon>
        <taxon>Digenea</taxon>
        <taxon>Strigeidida</taxon>
        <taxon>Schistosomatoidea</taxon>
        <taxon>Schistosomatidae</taxon>
        <taxon>Schistosoma</taxon>
    </lineage>
</organism>
<feature type="domain" description="PIK-related kinase FAT" evidence="2">
    <location>
        <begin position="3712"/>
        <end position="3946"/>
    </location>
</feature>
<feature type="region of interest" description="Disordered" evidence="1">
    <location>
        <begin position="4448"/>
        <end position="4501"/>
    </location>
</feature>
<feature type="compositionally biased region" description="Low complexity" evidence="1">
    <location>
        <begin position="3672"/>
        <end position="3692"/>
    </location>
</feature>
<dbReference type="Pfam" id="PF20206">
    <property type="entry name" value="Tra1_ring"/>
    <property type="match status" value="2"/>
</dbReference>
<feature type="region of interest" description="Disordered" evidence="1">
    <location>
        <begin position="3672"/>
        <end position="3696"/>
    </location>
</feature>
<dbReference type="PANTHER" id="PTHR11139">
    <property type="entry name" value="ATAXIA TELANGIECTASIA MUTATED ATM -RELATED"/>
    <property type="match status" value="1"/>
</dbReference>
<evidence type="ECO:0000256" key="1">
    <source>
        <dbReference type="SAM" id="MobiDB-lite"/>
    </source>
</evidence>
<dbReference type="GO" id="GO:0006355">
    <property type="term" value="P:regulation of DNA-templated transcription"/>
    <property type="evidence" value="ECO:0007669"/>
    <property type="project" value="TreeGrafter"/>
</dbReference>
<evidence type="ECO:0000313" key="4">
    <source>
        <dbReference type="WBParaSite" id="Smp_244380.1"/>
    </source>
</evidence>
<dbReference type="InterPro" id="IPR016024">
    <property type="entry name" value="ARM-type_fold"/>
</dbReference>
<dbReference type="InterPro" id="IPR046805">
    <property type="entry name" value="Tra1_ring"/>
</dbReference>
<feature type="region of interest" description="Disordered" evidence="1">
    <location>
        <begin position="5337"/>
        <end position="5359"/>
    </location>
</feature>
<accession>A0A5K4F367</accession>
<dbReference type="InParanoid" id="A0A5K4F367"/>
<keyword evidence="3" id="KW-1185">Reference proteome</keyword>
<dbReference type="GO" id="GO:0005634">
    <property type="term" value="C:nucleus"/>
    <property type="evidence" value="ECO:0007669"/>
    <property type="project" value="TreeGrafter"/>
</dbReference>
<feature type="compositionally biased region" description="Low complexity" evidence="1">
    <location>
        <begin position="5348"/>
        <end position="5359"/>
    </location>
</feature>
<dbReference type="GO" id="GO:0006281">
    <property type="term" value="P:DNA repair"/>
    <property type="evidence" value="ECO:0007669"/>
    <property type="project" value="TreeGrafter"/>
</dbReference>
<proteinExistence type="predicted"/>
<feature type="compositionally biased region" description="Low complexity" evidence="1">
    <location>
        <begin position="2431"/>
        <end position="2441"/>
    </location>
</feature>
<evidence type="ECO:0000259" key="2">
    <source>
        <dbReference type="Pfam" id="PF02259"/>
    </source>
</evidence>
<name>A0A5K4F367_SCHMA</name>
<feature type="compositionally biased region" description="Polar residues" evidence="1">
    <location>
        <begin position="4464"/>
        <end position="4473"/>
    </location>
</feature>
<dbReference type="Pfam" id="PF02259">
    <property type="entry name" value="FAT"/>
    <property type="match status" value="1"/>
</dbReference>
<feature type="region of interest" description="Disordered" evidence="1">
    <location>
        <begin position="2419"/>
        <end position="2445"/>
    </location>
</feature>
<feature type="compositionally biased region" description="Low complexity" evidence="1">
    <location>
        <begin position="3558"/>
        <end position="3586"/>
    </location>
</feature>
<protein>
    <submittedName>
        <fullName evidence="4">FAT domain-containing protein</fullName>
    </submittedName>
</protein>